<keyword evidence="2" id="KW-1185">Reference proteome</keyword>
<accession>A0A1U7HYB2</accession>
<sequence length="139" mass="15650">MFKLKKLLRSKQMRLVLGVVIAVTVFAVLTLQPTLAFRAQPQGDSLLYGKLADSRAVHGGHGVVANAKVTINSIPPQTTRTDDQGQFWFKGLRDIHYVLKVELPYDRSNIYSLSTRVHGQTGKFFEIGDDVQHNHEIDY</sequence>
<evidence type="ECO:0008006" key="3">
    <source>
        <dbReference type="Google" id="ProtNLM"/>
    </source>
</evidence>
<dbReference type="AlphaFoldDB" id="A0A1U7HYB2"/>
<name>A0A1U7HYB2_9CHRO</name>
<reference evidence="1 2" key="1">
    <citation type="submission" date="2016-11" db="EMBL/GenBank/DDBJ databases">
        <title>Draft Genome Sequences of Nine Cyanobacterial Strains from Diverse Habitats.</title>
        <authorList>
            <person name="Zhu T."/>
            <person name="Hou S."/>
            <person name="Lu X."/>
            <person name="Hess W.R."/>
        </authorList>
    </citation>
    <scope>NUCLEOTIDE SEQUENCE [LARGE SCALE GENOMIC DNA]</scope>
    <source>
        <strain evidence="1 2">5.2 s.c.1</strain>
    </source>
</reference>
<evidence type="ECO:0000313" key="1">
    <source>
        <dbReference type="EMBL" id="OKH28598.1"/>
    </source>
</evidence>
<proteinExistence type="predicted"/>
<protein>
    <recommendedName>
        <fullName evidence="3">Carboxypeptidase regulatory-like domain-containing protein</fullName>
    </recommendedName>
</protein>
<gene>
    <name evidence="1" type="ORF">NIES1031_04280</name>
</gene>
<evidence type="ECO:0000313" key="2">
    <source>
        <dbReference type="Proteomes" id="UP000185984"/>
    </source>
</evidence>
<dbReference type="STRING" id="247279.NIES1031_04280"/>
<dbReference type="Proteomes" id="UP000185984">
    <property type="component" value="Unassembled WGS sequence"/>
</dbReference>
<comment type="caution">
    <text evidence="1">The sequence shown here is derived from an EMBL/GenBank/DDBJ whole genome shotgun (WGS) entry which is preliminary data.</text>
</comment>
<organism evidence="1 2">
    <name type="scientific">Chroogloeocystis siderophila 5.2 s.c.1</name>
    <dbReference type="NCBI Taxonomy" id="247279"/>
    <lineage>
        <taxon>Bacteria</taxon>
        <taxon>Bacillati</taxon>
        <taxon>Cyanobacteriota</taxon>
        <taxon>Cyanophyceae</taxon>
        <taxon>Oscillatoriophycideae</taxon>
        <taxon>Chroococcales</taxon>
        <taxon>Chroococcaceae</taxon>
        <taxon>Chroogloeocystis</taxon>
    </lineage>
</organism>
<dbReference type="OrthoDB" id="425207at2"/>
<dbReference type="SUPFAM" id="SSF49478">
    <property type="entry name" value="Cna protein B-type domain"/>
    <property type="match status" value="1"/>
</dbReference>
<dbReference type="EMBL" id="MRCC01000003">
    <property type="protein sequence ID" value="OKH28598.1"/>
    <property type="molecule type" value="Genomic_DNA"/>
</dbReference>